<protein>
    <recommendedName>
        <fullName evidence="1">CMP/dCMP-type deaminase domain-containing protein</fullName>
    </recommendedName>
</protein>
<dbReference type="EMBL" id="CP141881">
    <property type="protein sequence ID" value="WRT63475.1"/>
    <property type="molecule type" value="Genomic_DNA"/>
</dbReference>
<evidence type="ECO:0000259" key="1">
    <source>
        <dbReference type="Pfam" id="PF00383"/>
    </source>
</evidence>
<feature type="domain" description="CMP/dCMP-type deaminase" evidence="1">
    <location>
        <begin position="35"/>
        <end position="111"/>
    </location>
</feature>
<keyword evidence="3" id="KW-1185">Reference proteome</keyword>
<dbReference type="SUPFAM" id="SSF53927">
    <property type="entry name" value="Cytidine deaminase-like"/>
    <property type="match status" value="1"/>
</dbReference>
<accession>A0ABZ1CP02</accession>
<reference evidence="2 3" key="1">
    <citation type="submission" date="2024-01" db="EMBL/GenBank/DDBJ databases">
        <title>Comparative genomics of Cryptococcus and Kwoniella reveals pathogenesis evolution and contrasting modes of karyotype evolution via chromosome fusion or intercentromeric recombination.</title>
        <authorList>
            <person name="Coelho M.A."/>
            <person name="David-Palma M."/>
            <person name="Shea T."/>
            <person name="Bowers K."/>
            <person name="McGinley-Smith S."/>
            <person name="Mohammad A.W."/>
            <person name="Gnirke A."/>
            <person name="Yurkov A.M."/>
            <person name="Nowrousian M."/>
            <person name="Sun S."/>
            <person name="Cuomo C.A."/>
            <person name="Heitman J."/>
        </authorList>
    </citation>
    <scope>NUCLEOTIDE SEQUENCE [LARGE SCALE GENOMIC DNA]</scope>
    <source>
        <strain evidence="2">CBS 11374</strain>
    </source>
</reference>
<name>A0ABZ1CP02_9TREE</name>
<dbReference type="InterPro" id="IPR002125">
    <property type="entry name" value="CMP_dCMP_dom"/>
</dbReference>
<dbReference type="Proteomes" id="UP001329825">
    <property type="component" value="Chromosome 1"/>
</dbReference>
<dbReference type="Gene3D" id="3.40.140.10">
    <property type="entry name" value="Cytidine Deaminase, domain 2"/>
    <property type="match status" value="1"/>
</dbReference>
<dbReference type="GeneID" id="87952511"/>
<dbReference type="RefSeq" id="XP_062788215.1">
    <property type="nucleotide sequence ID" value="XM_062932164.1"/>
</dbReference>
<gene>
    <name evidence="2" type="ORF">IL334_000380</name>
</gene>
<organism evidence="2 3">
    <name type="scientific">Kwoniella shivajii</name>
    <dbReference type="NCBI Taxonomy" id="564305"/>
    <lineage>
        <taxon>Eukaryota</taxon>
        <taxon>Fungi</taxon>
        <taxon>Dikarya</taxon>
        <taxon>Basidiomycota</taxon>
        <taxon>Agaricomycotina</taxon>
        <taxon>Tremellomycetes</taxon>
        <taxon>Tremellales</taxon>
        <taxon>Cryptococcaceae</taxon>
        <taxon>Kwoniella</taxon>
    </lineage>
</organism>
<sequence length="212" mass="23805">MSWTSAQLLEAFLTTTSDQIIPLTAKGVSSGCKVFGAAIFRKSDLTVVNFATNDETSSPLLHGEINCIQQFYALPKDQRPSTKDCIFFSTHEPCSLCLSGITWSGFDNINFLFTYEDTKDTFNIPHDIKILEEVFKVPSVNISESSAELSERPLYNKSNSFWKAKSVSELVNDLSGQEQIDMQQKVQEIKQKYNDLSSVYQDSKEDSDIPLS</sequence>
<evidence type="ECO:0000313" key="3">
    <source>
        <dbReference type="Proteomes" id="UP001329825"/>
    </source>
</evidence>
<evidence type="ECO:0000313" key="2">
    <source>
        <dbReference type="EMBL" id="WRT63475.1"/>
    </source>
</evidence>
<dbReference type="Pfam" id="PF00383">
    <property type="entry name" value="dCMP_cyt_deam_1"/>
    <property type="match status" value="1"/>
</dbReference>
<proteinExistence type="predicted"/>
<dbReference type="InterPro" id="IPR016193">
    <property type="entry name" value="Cytidine_deaminase-like"/>
</dbReference>